<comment type="caution">
    <text evidence="1">The sequence shown here is derived from an EMBL/GenBank/DDBJ whole genome shotgun (WGS) entry which is preliminary data.</text>
</comment>
<accession>A0A5J4VW75</accession>
<protein>
    <submittedName>
        <fullName evidence="1">Uncharacterized protein</fullName>
    </submittedName>
</protein>
<sequence>MIPELFIADAADVNACCAQTETTVANPSDGLKKFEGFDDAYCSVIDEKRFRINPIRSIFAVVIKFE</sequence>
<reference evidence="1 2" key="1">
    <citation type="submission" date="2019-03" db="EMBL/GenBank/DDBJ databases">
        <title>Single cell metagenomics reveals metabolic interactions within the superorganism composed of flagellate Streblomastix strix and complex community of Bacteroidetes bacteria on its surface.</title>
        <authorList>
            <person name="Treitli S.C."/>
            <person name="Kolisko M."/>
            <person name="Husnik F."/>
            <person name="Keeling P."/>
            <person name="Hampl V."/>
        </authorList>
    </citation>
    <scope>NUCLEOTIDE SEQUENCE [LARGE SCALE GENOMIC DNA]</scope>
    <source>
        <strain evidence="1">ST1C</strain>
    </source>
</reference>
<evidence type="ECO:0000313" key="1">
    <source>
        <dbReference type="EMBL" id="KAA6386974.1"/>
    </source>
</evidence>
<dbReference type="EMBL" id="SNRW01004572">
    <property type="protein sequence ID" value="KAA6386974.1"/>
    <property type="molecule type" value="Genomic_DNA"/>
</dbReference>
<evidence type="ECO:0000313" key="2">
    <source>
        <dbReference type="Proteomes" id="UP000324800"/>
    </source>
</evidence>
<organism evidence="1 2">
    <name type="scientific">Streblomastix strix</name>
    <dbReference type="NCBI Taxonomy" id="222440"/>
    <lineage>
        <taxon>Eukaryota</taxon>
        <taxon>Metamonada</taxon>
        <taxon>Preaxostyla</taxon>
        <taxon>Oxymonadida</taxon>
        <taxon>Streblomastigidae</taxon>
        <taxon>Streblomastix</taxon>
    </lineage>
</organism>
<dbReference type="Proteomes" id="UP000324800">
    <property type="component" value="Unassembled WGS sequence"/>
</dbReference>
<dbReference type="AlphaFoldDB" id="A0A5J4VW75"/>
<proteinExistence type="predicted"/>
<gene>
    <name evidence="1" type="ORF">EZS28_017501</name>
</gene>
<name>A0A5J4VW75_9EUKA</name>